<dbReference type="EMBL" id="HBUE01291890">
    <property type="protein sequence ID" value="CAG6574361.1"/>
    <property type="molecule type" value="Transcribed_RNA"/>
</dbReference>
<dbReference type="PANTHER" id="PTHR47217">
    <property type="entry name" value="GLOBIN-LIKE PROTEIN"/>
    <property type="match status" value="1"/>
</dbReference>
<dbReference type="EMBL" id="HBUE01108079">
    <property type="protein sequence ID" value="CAG6487796.1"/>
    <property type="molecule type" value="Transcribed_RNA"/>
</dbReference>
<dbReference type="Pfam" id="PF00042">
    <property type="entry name" value="Globin"/>
    <property type="match status" value="1"/>
</dbReference>
<dbReference type="EMBL" id="HBUE01108076">
    <property type="protein sequence ID" value="CAG6487791.1"/>
    <property type="molecule type" value="Transcribed_RNA"/>
</dbReference>
<dbReference type="InterPro" id="IPR000971">
    <property type="entry name" value="Globin"/>
</dbReference>
<name>A0A8D8E351_CULPI</name>
<dbReference type="PROSITE" id="PS01033">
    <property type="entry name" value="GLOBIN"/>
    <property type="match status" value="1"/>
</dbReference>
<evidence type="ECO:0000313" key="8">
    <source>
        <dbReference type="EMBL" id="CAG6522728.1"/>
    </source>
</evidence>
<dbReference type="EMBL" id="HBUE01186166">
    <property type="protein sequence ID" value="CAG6522738.1"/>
    <property type="molecule type" value="Transcribed_RNA"/>
</dbReference>
<dbReference type="PANTHER" id="PTHR47217:SF1">
    <property type="entry name" value="GLOBIN-LIKE PROTEIN"/>
    <property type="match status" value="1"/>
</dbReference>
<dbReference type="GO" id="GO:0020037">
    <property type="term" value="F:heme binding"/>
    <property type="evidence" value="ECO:0007669"/>
    <property type="project" value="InterPro"/>
</dbReference>
<evidence type="ECO:0000256" key="5">
    <source>
        <dbReference type="ARBA" id="ARBA00023004"/>
    </source>
</evidence>
<evidence type="ECO:0000256" key="6">
    <source>
        <dbReference type="RuleBase" id="RU000356"/>
    </source>
</evidence>
<dbReference type="CDD" id="cd01040">
    <property type="entry name" value="Mb-like"/>
    <property type="match status" value="1"/>
</dbReference>
<proteinExistence type="inferred from homology"/>
<dbReference type="EMBL" id="HBUE01108087">
    <property type="protein sequence ID" value="CAG6487809.1"/>
    <property type="molecule type" value="Transcribed_RNA"/>
</dbReference>
<evidence type="ECO:0000259" key="7">
    <source>
        <dbReference type="PROSITE" id="PS01033"/>
    </source>
</evidence>
<dbReference type="EMBL" id="HBUE01291889">
    <property type="protein sequence ID" value="CAG6574359.1"/>
    <property type="molecule type" value="Transcribed_RNA"/>
</dbReference>
<evidence type="ECO:0000256" key="2">
    <source>
        <dbReference type="ARBA" id="ARBA00022617"/>
    </source>
</evidence>
<keyword evidence="4" id="KW-0479">Metal-binding</keyword>
<keyword evidence="1 6" id="KW-0813">Transport</keyword>
<reference evidence="8" key="1">
    <citation type="submission" date="2021-05" db="EMBL/GenBank/DDBJ databases">
        <authorList>
            <person name="Alioto T."/>
            <person name="Alioto T."/>
            <person name="Gomez Garrido J."/>
        </authorList>
    </citation>
    <scope>NUCLEOTIDE SEQUENCE</scope>
</reference>
<dbReference type="InterPro" id="IPR009050">
    <property type="entry name" value="Globin-like_sf"/>
</dbReference>
<protein>
    <submittedName>
        <fullName evidence="8">Globin</fullName>
    </submittedName>
</protein>
<dbReference type="GO" id="GO:0005344">
    <property type="term" value="F:oxygen carrier activity"/>
    <property type="evidence" value="ECO:0007669"/>
    <property type="project" value="UniProtKB-KW"/>
</dbReference>
<keyword evidence="2 6" id="KW-0349">Heme</keyword>
<dbReference type="InterPro" id="IPR012292">
    <property type="entry name" value="Globin/Proto"/>
</dbReference>
<accession>A0A8D8E351</accession>
<evidence type="ECO:0000256" key="1">
    <source>
        <dbReference type="ARBA" id="ARBA00022448"/>
    </source>
</evidence>
<keyword evidence="5" id="KW-0408">Iron</keyword>
<feature type="domain" description="Globin" evidence="7">
    <location>
        <begin position="22"/>
        <end position="167"/>
    </location>
</feature>
<dbReference type="EMBL" id="HBUE01186160">
    <property type="protein sequence ID" value="CAG6522728.1"/>
    <property type="molecule type" value="Transcribed_RNA"/>
</dbReference>
<dbReference type="SUPFAM" id="SSF46458">
    <property type="entry name" value="Globin-like"/>
    <property type="match status" value="1"/>
</dbReference>
<evidence type="ECO:0000256" key="4">
    <source>
        <dbReference type="ARBA" id="ARBA00022723"/>
    </source>
</evidence>
<dbReference type="InterPro" id="IPR044399">
    <property type="entry name" value="Mb-like_M"/>
</dbReference>
<dbReference type="EMBL" id="HBUE01108092">
    <property type="protein sequence ID" value="CAG6487814.1"/>
    <property type="molecule type" value="Transcribed_RNA"/>
</dbReference>
<dbReference type="EMBL" id="HBUE01186163">
    <property type="protein sequence ID" value="CAG6522732.1"/>
    <property type="molecule type" value="Transcribed_RNA"/>
</dbReference>
<evidence type="ECO:0000256" key="3">
    <source>
        <dbReference type="ARBA" id="ARBA00022621"/>
    </source>
</evidence>
<dbReference type="Gene3D" id="1.10.490.10">
    <property type="entry name" value="Globins"/>
    <property type="match status" value="1"/>
</dbReference>
<organism evidence="8">
    <name type="scientific">Culex pipiens</name>
    <name type="common">House mosquito</name>
    <dbReference type="NCBI Taxonomy" id="7175"/>
    <lineage>
        <taxon>Eukaryota</taxon>
        <taxon>Metazoa</taxon>
        <taxon>Ecdysozoa</taxon>
        <taxon>Arthropoda</taxon>
        <taxon>Hexapoda</taxon>
        <taxon>Insecta</taxon>
        <taxon>Pterygota</taxon>
        <taxon>Neoptera</taxon>
        <taxon>Endopterygota</taxon>
        <taxon>Diptera</taxon>
        <taxon>Nematocera</taxon>
        <taxon>Culicoidea</taxon>
        <taxon>Culicidae</taxon>
        <taxon>Culicinae</taxon>
        <taxon>Culicini</taxon>
        <taxon>Culex</taxon>
        <taxon>Culex</taxon>
    </lineage>
</organism>
<dbReference type="EMBL" id="HBUE01108085">
    <property type="protein sequence ID" value="CAG6487806.1"/>
    <property type="molecule type" value="Transcribed_RNA"/>
</dbReference>
<dbReference type="GO" id="GO:0019825">
    <property type="term" value="F:oxygen binding"/>
    <property type="evidence" value="ECO:0007669"/>
    <property type="project" value="InterPro"/>
</dbReference>
<dbReference type="GO" id="GO:0046872">
    <property type="term" value="F:metal ion binding"/>
    <property type="evidence" value="ECO:0007669"/>
    <property type="project" value="UniProtKB-KW"/>
</dbReference>
<comment type="similarity">
    <text evidence="6">Belongs to the globin family.</text>
</comment>
<keyword evidence="3 6" id="KW-0561">Oxygen transport</keyword>
<sequence length="167" mass="19223">MNEIYETEQSEEIVASIPDETGLNNHQKVALIGAWSLVKKDIISHGRNIFVRFFEEHPQYLNYFDFSQDKTASEIGENKSLHAHALNVMHFIGTLIDYGLHNPLMFKCSLSKMMKNHKKHGVHKKDVTIVCEVIMKYCLEVLDQHHSTTLEAAFKSLMRSIADTFDE</sequence>
<dbReference type="AlphaFoldDB" id="A0A8D8E351"/>
<dbReference type="EMBL" id="HBUE01186161">
    <property type="protein sequence ID" value="CAG6522730.1"/>
    <property type="molecule type" value="Transcribed_RNA"/>
</dbReference>
<dbReference type="EMBL" id="HBUE01291895">
    <property type="protein sequence ID" value="CAG6574369.1"/>
    <property type="molecule type" value="Transcribed_RNA"/>
</dbReference>
<dbReference type="EMBL" id="HBUE01291892">
    <property type="protein sequence ID" value="CAG6574363.1"/>
    <property type="molecule type" value="Transcribed_RNA"/>
</dbReference>